<dbReference type="SUPFAM" id="SSF51735">
    <property type="entry name" value="NAD(P)-binding Rossmann-fold domains"/>
    <property type="match status" value="1"/>
</dbReference>
<dbReference type="AlphaFoldDB" id="A0A507FKR7"/>
<dbReference type="EMBL" id="QEAP01000060">
    <property type="protein sequence ID" value="TPX76028.1"/>
    <property type="molecule type" value="Genomic_DNA"/>
</dbReference>
<sequence length="279" mass="29842">MSNELKTIAFFGATGGCTLATLAKSISNGYFCSALARTPQKLLDQLEALNVSVEAINKNLVIIPGNVRDIASVKATLQPVFASSERGNKSARLVDVVMSGIGSIPKLQANVIEPVTLNDPTICKDAAEMIVRALEEIQRTDGGQFKPPSMIAISTTGIDKNSRDLPFALMPLYHWLLAVPHRDKMDMEKAVVGGVERKVLAAHFTVRPSLLMDGKAKGSAAVRVGAVSSCHSVEGDAVEGSPAVGYTISRADVGNWIYDEIVAGKDVARWENKCISLTY</sequence>
<dbReference type="PANTHER" id="PTHR43355:SF2">
    <property type="entry name" value="FLAVIN REDUCTASE (NADPH)"/>
    <property type="match status" value="1"/>
</dbReference>
<dbReference type="PROSITE" id="PS51257">
    <property type="entry name" value="PROKAR_LIPOPROTEIN"/>
    <property type="match status" value="1"/>
</dbReference>
<dbReference type="InterPro" id="IPR051606">
    <property type="entry name" value="Polyketide_Oxido-like"/>
</dbReference>
<dbReference type="GO" id="GO:0004074">
    <property type="term" value="F:biliverdin reductase [NAD(P)H] activity"/>
    <property type="evidence" value="ECO:0007669"/>
    <property type="project" value="TreeGrafter"/>
</dbReference>
<proteinExistence type="inferred from homology"/>
<comment type="caution">
    <text evidence="2">The sequence shown here is derived from an EMBL/GenBank/DDBJ whole genome shotgun (WGS) entry which is preliminary data.</text>
</comment>
<keyword evidence="3" id="KW-1185">Reference proteome</keyword>
<dbReference type="InterPro" id="IPR036291">
    <property type="entry name" value="NAD(P)-bd_dom_sf"/>
</dbReference>
<dbReference type="GO" id="GO:0042602">
    <property type="term" value="F:riboflavin reductase (NADPH) activity"/>
    <property type="evidence" value="ECO:0007669"/>
    <property type="project" value="TreeGrafter"/>
</dbReference>
<evidence type="ECO:0008006" key="4">
    <source>
        <dbReference type="Google" id="ProtNLM"/>
    </source>
</evidence>
<evidence type="ECO:0000313" key="2">
    <source>
        <dbReference type="EMBL" id="TPX76028.1"/>
    </source>
</evidence>
<dbReference type="OrthoDB" id="63935at2759"/>
<organism evidence="2 3">
    <name type="scientific">Chytriomyces confervae</name>
    <dbReference type="NCBI Taxonomy" id="246404"/>
    <lineage>
        <taxon>Eukaryota</taxon>
        <taxon>Fungi</taxon>
        <taxon>Fungi incertae sedis</taxon>
        <taxon>Chytridiomycota</taxon>
        <taxon>Chytridiomycota incertae sedis</taxon>
        <taxon>Chytridiomycetes</taxon>
        <taxon>Chytridiales</taxon>
        <taxon>Chytriomycetaceae</taxon>
        <taxon>Chytriomyces</taxon>
    </lineage>
</organism>
<comment type="similarity">
    <text evidence="1">Belongs to the avfA family.</text>
</comment>
<reference evidence="2 3" key="1">
    <citation type="journal article" date="2019" name="Sci. Rep.">
        <title>Comparative genomics of chytrid fungi reveal insights into the obligate biotrophic and pathogenic lifestyle of Synchytrium endobioticum.</title>
        <authorList>
            <person name="van de Vossenberg B.T.L.H."/>
            <person name="Warris S."/>
            <person name="Nguyen H.D.T."/>
            <person name="van Gent-Pelzer M.P.E."/>
            <person name="Joly D.L."/>
            <person name="van de Geest H.C."/>
            <person name="Bonants P.J.M."/>
            <person name="Smith D.S."/>
            <person name="Levesque C.A."/>
            <person name="van der Lee T.A.J."/>
        </authorList>
    </citation>
    <scope>NUCLEOTIDE SEQUENCE [LARGE SCALE GENOMIC DNA]</scope>
    <source>
        <strain evidence="2 3">CBS 675.73</strain>
    </source>
</reference>
<dbReference type="STRING" id="246404.A0A507FKR7"/>
<gene>
    <name evidence="2" type="ORF">CcCBS67573_g02717</name>
</gene>
<dbReference type="PANTHER" id="PTHR43355">
    <property type="entry name" value="FLAVIN REDUCTASE (NADPH)"/>
    <property type="match status" value="1"/>
</dbReference>
<dbReference type="Gene3D" id="3.40.50.720">
    <property type="entry name" value="NAD(P)-binding Rossmann-like Domain"/>
    <property type="match status" value="1"/>
</dbReference>
<evidence type="ECO:0000256" key="1">
    <source>
        <dbReference type="ARBA" id="ARBA00038376"/>
    </source>
</evidence>
<evidence type="ECO:0000313" key="3">
    <source>
        <dbReference type="Proteomes" id="UP000320333"/>
    </source>
</evidence>
<dbReference type="Proteomes" id="UP000320333">
    <property type="component" value="Unassembled WGS sequence"/>
</dbReference>
<name>A0A507FKR7_9FUNG</name>
<accession>A0A507FKR7</accession>
<protein>
    <recommendedName>
        <fullName evidence="4">NAD(P)-binding domain-containing protein</fullName>
    </recommendedName>
</protein>